<evidence type="ECO:0000313" key="2">
    <source>
        <dbReference type="EMBL" id="GFD53567.1"/>
    </source>
</evidence>
<feature type="region of interest" description="Disordered" evidence="1">
    <location>
        <begin position="1"/>
        <end position="37"/>
    </location>
</feature>
<dbReference type="EMBL" id="BKCJ011796017">
    <property type="protein sequence ID" value="GFD53567.1"/>
    <property type="molecule type" value="Genomic_DNA"/>
</dbReference>
<dbReference type="AlphaFoldDB" id="A0A699X1E0"/>
<feature type="region of interest" description="Disordered" evidence="1">
    <location>
        <begin position="44"/>
        <end position="63"/>
    </location>
</feature>
<sequence length="63" mass="6642">PAHRRVYGRPHLARRRAGPGQNPHGEHAGPGAAPALSARAVHARLAALRPGGHHDLQPEPIGF</sequence>
<reference evidence="2" key="1">
    <citation type="journal article" date="2019" name="Sci. Rep.">
        <title>Draft genome of Tanacetum cinerariifolium, the natural source of mosquito coil.</title>
        <authorList>
            <person name="Yamashiro T."/>
            <person name="Shiraishi A."/>
            <person name="Satake H."/>
            <person name="Nakayama K."/>
        </authorList>
    </citation>
    <scope>NUCLEOTIDE SEQUENCE</scope>
</reference>
<evidence type="ECO:0000256" key="1">
    <source>
        <dbReference type="SAM" id="MobiDB-lite"/>
    </source>
</evidence>
<proteinExistence type="predicted"/>
<feature type="non-terminal residue" evidence="2">
    <location>
        <position position="1"/>
    </location>
</feature>
<comment type="caution">
    <text evidence="2">The sequence shown here is derived from an EMBL/GenBank/DDBJ whole genome shotgun (WGS) entry which is preliminary data.</text>
</comment>
<gene>
    <name evidence="2" type="ORF">Tci_925536</name>
</gene>
<accession>A0A699X1E0</accession>
<protein>
    <submittedName>
        <fullName evidence="2">Uncharacterized protein</fullName>
    </submittedName>
</protein>
<feature type="compositionally biased region" description="Basic residues" evidence="1">
    <location>
        <begin position="1"/>
        <end position="17"/>
    </location>
</feature>
<organism evidence="2">
    <name type="scientific">Tanacetum cinerariifolium</name>
    <name type="common">Dalmatian daisy</name>
    <name type="synonym">Chrysanthemum cinerariifolium</name>
    <dbReference type="NCBI Taxonomy" id="118510"/>
    <lineage>
        <taxon>Eukaryota</taxon>
        <taxon>Viridiplantae</taxon>
        <taxon>Streptophyta</taxon>
        <taxon>Embryophyta</taxon>
        <taxon>Tracheophyta</taxon>
        <taxon>Spermatophyta</taxon>
        <taxon>Magnoliopsida</taxon>
        <taxon>eudicotyledons</taxon>
        <taxon>Gunneridae</taxon>
        <taxon>Pentapetalae</taxon>
        <taxon>asterids</taxon>
        <taxon>campanulids</taxon>
        <taxon>Asterales</taxon>
        <taxon>Asteraceae</taxon>
        <taxon>Asteroideae</taxon>
        <taxon>Anthemideae</taxon>
        <taxon>Anthemidinae</taxon>
        <taxon>Tanacetum</taxon>
    </lineage>
</organism>
<name>A0A699X1E0_TANCI</name>